<organism evidence="2 3">
    <name type="scientific">Bos mutus</name>
    <name type="common">wild yak</name>
    <dbReference type="NCBI Taxonomy" id="72004"/>
    <lineage>
        <taxon>Eukaryota</taxon>
        <taxon>Metazoa</taxon>
        <taxon>Chordata</taxon>
        <taxon>Craniata</taxon>
        <taxon>Vertebrata</taxon>
        <taxon>Euteleostomi</taxon>
        <taxon>Mammalia</taxon>
        <taxon>Eutheria</taxon>
        <taxon>Laurasiatheria</taxon>
        <taxon>Artiodactyla</taxon>
        <taxon>Ruminantia</taxon>
        <taxon>Pecora</taxon>
        <taxon>Bovidae</taxon>
        <taxon>Bovinae</taxon>
        <taxon>Bos</taxon>
    </lineage>
</organism>
<protein>
    <submittedName>
        <fullName evidence="2">Uncharacterized protein</fullName>
    </submittedName>
</protein>
<reference evidence="2" key="1">
    <citation type="submission" date="2019-10" db="EMBL/GenBank/DDBJ databases">
        <title>The sequence and de novo assembly of the wild yak genome.</title>
        <authorList>
            <person name="Liu Y."/>
        </authorList>
    </citation>
    <scope>NUCLEOTIDE SEQUENCE [LARGE SCALE GENOMIC DNA]</scope>
    <source>
        <strain evidence="2">WY2019</strain>
    </source>
</reference>
<gene>
    <name evidence="2" type="ORF">E5288_WYG022091</name>
</gene>
<sequence>MSQINALRPVMFDEGLQQDSSAEFSSDKDELVCPGHWQLSNNKAELRCNRWLPYLEGPVCITVVHCPTTASRVQWSPVTPRPPCSSSLPVAVRDILQPAGAVCPNEVRQWARQRQPEGRTPKSEPQVHPQSRASPPTRPAPGRKPGTRAAMTPKARQTGADSAGGLRGACGCARHRSSWRSSGAGPRLGLRGGAGLCGTV</sequence>
<dbReference type="AlphaFoldDB" id="A0A6B0SIY3"/>
<evidence type="ECO:0000313" key="2">
    <source>
        <dbReference type="EMBL" id="MXQ99984.1"/>
    </source>
</evidence>
<comment type="caution">
    <text evidence="2">The sequence shown here is derived from an EMBL/GenBank/DDBJ whole genome shotgun (WGS) entry which is preliminary data.</text>
</comment>
<feature type="region of interest" description="Disordered" evidence="1">
    <location>
        <begin position="110"/>
        <end position="171"/>
    </location>
</feature>
<evidence type="ECO:0000256" key="1">
    <source>
        <dbReference type="SAM" id="MobiDB-lite"/>
    </source>
</evidence>
<accession>A0A6B0SIY3</accession>
<dbReference type="Proteomes" id="UP000322234">
    <property type="component" value="Unassembled WGS sequence"/>
</dbReference>
<evidence type="ECO:0000313" key="3">
    <source>
        <dbReference type="Proteomes" id="UP000322234"/>
    </source>
</evidence>
<proteinExistence type="predicted"/>
<dbReference type="EMBL" id="VBQZ03005824">
    <property type="protein sequence ID" value="MXQ99984.1"/>
    <property type="molecule type" value="Genomic_DNA"/>
</dbReference>
<name>A0A6B0SIY3_9CETA</name>
<keyword evidence="3" id="KW-1185">Reference proteome</keyword>